<dbReference type="PANTHER" id="PTHR33452:SF1">
    <property type="entry name" value="INNER MEMBRANE PROTEIN YPHA-RELATED"/>
    <property type="match status" value="1"/>
</dbReference>
<proteinExistence type="inferred from homology"/>
<keyword evidence="4 7" id="KW-0812">Transmembrane</keyword>
<sequence>MNRIQQWIAWLRDNPDVVIDVIRVYLGFGLFVRGMLFISHADGVAALVDLSEFSLTSAALVHYVTFAHLLGGAMLAVGLFTRFAALIQIPVLIGAVALVHVQEGLLTAGQSLEFSALVLFLLVVIFAYGAGRLSADAHVFSTSNEEDAVPRPDFMKPEEIRKRAADMEPSGAPVASANITASDADTTTATTADTCTCGHDLNHPRVVAEPRYSLWSGFFFMMGISAPVKEVVFYCQECGTIMKRTKDPAMLRRYRWHTG</sequence>
<evidence type="ECO:0000256" key="5">
    <source>
        <dbReference type="ARBA" id="ARBA00022989"/>
    </source>
</evidence>
<comment type="caution">
    <text evidence="8">The sequence shown here is derived from an EMBL/GenBank/DDBJ whole genome shotgun (WGS) entry which is preliminary data.</text>
</comment>
<dbReference type="OrthoDB" id="680764at2"/>
<evidence type="ECO:0000256" key="1">
    <source>
        <dbReference type="ARBA" id="ARBA00004651"/>
    </source>
</evidence>
<keyword evidence="6 7" id="KW-0472">Membrane</keyword>
<evidence type="ECO:0000256" key="7">
    <source>
        <dbReference type="SAM" id="Phobius"/>
    </source>
</evidence>
<dbReference type="InterPro" id="IPR051907">
    <property type="entry name" value="DoxX-like_oxidoreductase"/>
</dbReference>
<gene>
    <name evidence="8" type="ORF">CRI93_11580</name>
</gene>
<dbReference type="Proteomes" id="UP000221024">
    <property type="component" value="Unassembled WGS sequence"/>
</dbReference>
<reference evidence="8 9" key="1">
    <citation type="submission" date="2017-10" db="EMBL/GenBank/DDBJ databases">
        <title>Draft genome of Longimonas halophila.</title>
        <authorList>
            <person name="Goh K.M."/>
            <person name="Shamsir M.S."/>
            <person name="Lim S.W."/>
        </authorList>
    </citation>
    <scope>NUCLEOTIDE SEQUENCE [LARGE SCALE GENOMIC DNA]</scope>
    <source>
        <strain evidence="8 9">KCTC 42399</strain>
    </source>
</reference>
<evidence type="ECO:0000313" key="8">
    <source>
        <dbReference type="EMBL" id="PEN05741.1"/>
    </source>
</evidence>
<evidence type="ECO:0000313" key="9">
    <source>
        <dbReference type="Proteomes" id="UP000221024"/>
    </source>
</evidence>
<comment type="similarity">
    <text evidence="2">Belongs to the DoxX family.</text>
</comment>
<keyword evidence="9" id="KW-1185">Reference proteome</keyword>
<dbReference type="GO" id="GO:0005886">
    <property type="term" value="C:plasma membrane"/>
    <property type="evidence" value="ECO:0007669"/>
    <property type="project" value="UniProtKB-SubCell"/>
</dbReference>
<dbReference type="Pfam" id="PF07681">
    <property type="entry name" value="DoxX"/>
    <property type="match status" value="1"/>
</dbReference>
<evidence type="ECO:0000256" key="4">
    <source>
        <dbReference type="ARBA" id="ARBA00022692"/>
    </source>
</evidence>
<dbReference type="EMBL" id="PDEP01000011">
    <property type="protein sequence ID" value="PEN05741.1"/>
    <property type="molecule type" value="Genomic_DNA"/>
</dbReference>
<organism evidence="8 9">
    <name type="scientific">Longimonas halophila</name>
    <dbReference type="NCBI Taxonomy" id="1469170"/>
    <lineage>
        <taxon>Bacteria</taxon>
        <taxon>Pseudomonadati</taxon>
        <taxon>Rhodothermota</taxon>
        <taxon>Rhodothermia</taxon>
        <taxon>Rhodothermales</taxon>
        <taxon>Salisaetaceae</taxon>
        <taxon>Longimonas</taxon>
    </lineage>
</organism>
<comment type="subcellular location">
    <subcellularLocation>
        <location evidence="1">Cell membrane</location>
        <topology evidence="1">Multi-pass membrane protein</topology>
    </subcellularLocation>
</comment>
<evidence type="ECO:0000256" key="6">
    <source>
        <dbReference type="ARBA" id="ARBA00023136"/>
    </source>
</evidence>
<keyword evidence="5 7" id="KW-1133">Transmembrane helix</keyword>
<dbReference type="AlphaFoldDB" id="A0A2H3NJD7"/>
<dbReference type="InterPro" id="IPR032808">
    <property type="entry name" value="DoxX"/>
</dbReference>
<accession>A0A2H3NJD7</accession>
<feature type="transmembrane region" description="Helical" evidence="7">
    <location>
        <begin position="53"/>
        <end position="76"/>
    </location>
</feature>
<protein>
    <submittedName>
        <fullName evidence="8">DoxX subfamily protein</fullName>
    </submittedName>
</protein>
<name>A0A2H3NJD7_9BACT</name>
<evidence type="ECO:0000256" key="2">
    <source>
        <dbReference type="ARBA" id="ARBA00006679"/>
    </source>
</evidence>
<dbReference type="PANTHER" id="PTHR33452">
    <property type="entry name" value="OXIDOREDUCTASE CATD-RELATED"/>
    <property type="match status" value="1"/>
</dbReference>
<feature type="transmembrane region" description="Helical" evidence="7">
    <location>
        <begin position="114"/>
        <end position="131"/>
    </location>
</feature>
<feature type="transmembrane region" description="Helical" evidence="7">
    <location>
        <begin position="83"/>
        <end position="102"/>
    </location>
</feature>
<keyword evidence="3" id="KW-1003">Cell membrane</keyword>
<dbReference type="RefSeq" id="WP_098062803.1">
    <property type="nucleotide sequence ID" value="NZ_PDEP01000011.1"/>
</dbReference>
<feature type="transmembrane region" description="Helical" evidence="7">
    <location>
        <begin position="21"/>
        <end position="41"/>
    </location>
</feature>
<evidence type="ECO:0000256" key="3">
    <source>
        <dbReference type="ARBA" id="ARBA00022475"/>
    </source>
</evidence>